<accession>A0AAE0Y7W2</accession>
<sequence>MMDLHVRLEVLCIDFVLHDVSDRNIGQNIFGAIFRPFGFPFVCSVARTPRSAVTWPLFPGSVQDHRATGPQIHRAIGPQNHTAIGPQIHRATEPQGHRTTDSQSHRVTGPHGHRAIAPQDHRAIRLQLPKTNRL</sequence>
<proteinExistence type="predicted"/>
<keyword evidence="3" id="KW-1185">Reference proteome</keyword>
<dbReference type="AlphaFoldDB" id="A0AAE0Y7W2"/>
<evidence type="ECO:0000313" key="2">
    <source>
        <dbReference type="EMBL" id="KAK3735851.1"/>
    </source>
</evidence>
<feature type="compositionally biased region" description="Basic and acidic residues" evidence="1">
    <location>
        <begin position="90"/>
        <end position="104"/>
    </location>
</feature>
<evidence type="ECO:0000313" key="3">
    <source>
        <dbReference type="Proteomes" id="UP001283361"/>
    </source>
</evidence>
<evidence type="ECO:0000256" key="1">
    <source>
        <dbReference type="SAM" id="MobiDB-lite"/>
    </source>
</evidence>
<feature type="region of interest" description="Disordered" evidence="1">
    <location>
        <begin position="87"/>
        <end position="134"/>
    </location>
</feature>
<name>A0AAE0Y7W2_9GAST</name>
<organism evidence="2 3">
    <name type="scientific">Elysia crispata</name>
    <name type="common">lettuce slug</name>
    <dbReference type="NCBI Taxonomy" id="231223"/>
    <lineage>
        <taxon>Eukaryota</taxon>
        <taxon>Metazoa</taxon>
        <taxon>Spiralia</taxon>
        <taxon>Lophotrochozoa</taxon>
        <taxon>Mollusca</taxon>
        <taxon>Gastropoda</taxon>
        <taxon>Heterobranchia</taxon>
        <taxon>Euthyneura</taxon>
        <taxon>Panpulmonata</taxon>
        <taxon>Sacoglossa</taxon>
        <taxon>Placobranchoidea</taxon>
        <taxon>Plakobranchidae</taxon>
        <taxon>Elysia</taxon>
    </lineage>
</organism>
<protein>
    <submittedName>
        <fullName evidence="2">Uncharacterized protein</fullName>
    </submittedName>
</protein>
<comment type="caution">
    <text evidence="2">The sequence shown here is derived from an EMBL/GenBank/DDBJ whole genome shotgun (WGS) entry which is preliminary data.</text>
</comment>
<dbReference type="EMBL" id="JAWDGP010006763">
    <property type="protein sequence ID" value="KAK3735851.1"/>
    <property type="molecule type" value="Genomic_DNA"/>
</dbReference>
<gene>
    <name evidence="2" type="ORF">RRG08_041043</name>
</gene>
<dbReference type="Proteomes" id="UP001283361">
    <property type="component" value="Unassembled WGS sequence"/>
</dbReference>
<reference evidence="2" key="1">
    <citation type="journal article" date="2023" name="G3 (Bethesda)">
        <title>A reference genome for the long-term kleptoplast-retaining sea slug Elysia crispata morphotype clarki.</title>
        <authorList>
            <person name="Eastman K.E."/>
            <person name="Pendleton A.L."/>
            <person name="Shaikh M.A."/>
            <person name="Suttiyut T."/>
            <person name="Ogas R."/>
            <person name="Tomko P."/>
            <person name="Gavelis G."/>
            <person name="Widhalm J.R."/>
            <person name="Wisecaver J.H."/>
        </authorList>
    </citation>
    <scope>NUCLEOTIDE SEQUENCE</scope>
    <source>
        <strain evidence="2">ECLA1</strain>
    </source>
</reference>